<accession>A0A7S1T5D1</accession>
<feature type="transmembrane region" description="Helical" evidence="1">
    <location>
        <begin position="68"/>
        <end position="88"/>
    </location>
</feature>
<organism evidence="2">
    <name type="scientific">Compsopogon caeruleus</name>
    <dbReference type="NCBI Taxonomy" id="31354"/>
    <lineage>
        <taxon>Eukaryota</taxon>
        <taxon>Rhodophyta</taxon>
        <taxon>Compsopogonophyceae</taxon>
        <taxon>Compsopogonales</taxon>
        <taxon>Compsopogonaceae</taxon>
        <taxon>Compsopogon</taxon>
    </lineage>
</organism>
<dbReference type="AlphaFoldDB" id="A0A7S1T5D1"/>
<keyword evidence="1" id="KW-0472">Membrane</keyword>
<sequence>MAFVSNAVAVRCVSRSAVVERRSVVRMTAQKSQEPKWAVAAGAAVAPWLAASPALAEGTGEALGVDNVLLLIPLVVVPIALFTLYLQFGSTQNNEDFFGGYDDRRN</sequence>
<evidence type="ECO:0000256" key="1">
    <source>
        <dbReference type="SAM" id="Phobius"/>
    </source>
</evidence>
<dbReference type="CDD" id="cd23696">
    <property type="entry name" value="PsbW"/>
    <property type="match status" value="1"/>
</dbReference>
<gene>
    <name evidence="2" type="ORF">CCAE0312_LOCUS179</name>
</gene>
<proteinExistence type="predicted"/>
<keyword evidence="1" id="KW-1133">Transmembrane helix</keyword>
<reference evidence="2" key="1">
    <citation type="submission" date="2021-01" db="EMBL/GenBank/DDBJ databases">
        <authorList>
            <person name="Corre E."/>
            <person name="Pelletier E."/>
            <person name="Niang G."/>
            <person name="Scheremetjew M."/>
            <person name="Finn R."/>
            <person name="Kale V."/>
            <person name="Holt S."/>
            <person name="Cochrane G."/>
            <person name="Meng A."/>
            <person name="Brown T."/>
            <person name="Cohen L."/>
        </authorList>
    </citation>
    <scope>NUCLEOTIDE SEQUENCE</scope>
    <source>
        <strain evidence="2">SAG 36.94</strain>
    </source>
</reference>
<protein>
    <recommendedName>
        <fullName evidence="3">PSII 6.1 kDa protein</fullName>
    </recommendedName>
</protein>
<name>A0A7S1T5D1_9RHOD</name>
<evidence type="ECO:0000313" key="2">
    <source>
        <dbReference type="EMBL" id="CAD9220821.1"/>
    </source>
</evidence>
<dbReference type="EMBL" id="HBGH01000365">
    <property type="protein sequence ID" value="CAD9220821.1"/>
    <property type="molecule type" value="Transcribed_RNA"/>
</dbReference>
<evidence type="ECO:0008006" key="3">
    <source>
        <dbReference type="Google" id="ProtNLM"/>
    </source>
</evidence>
<keyword evidence="1" id="KW-0812">Transmembrane</keyword>